<dbReference type="SUPFAM" id="SSF49464">
    <property type="entry name" value="Carboxypeptidase regulatory domain-like"/>
    <property type="match status" value="1"/>
</dbReference>
<dbReference type="PROSITE" id="PS51257">
    <property type="entry name" value="PROKAR_LIPOPROTEIN"/>
    <property type="match status" value="1"/>
</dbReference>
<organism evidence="1 2">
    <name type="scientific">Winogradskyella sediminis</name>
    <dbReference type="NCBI Taxonomy" id="1382466"/>
    <lineage>
        <taxon>Bacteria</taxon>
        <taxon>Pseudomonadati</taxon>
        <taxon>Bacteroidota</taxon>
        <taxon>Flavobacteriia</taxon>
        <taxon>Flavobacteriales</taxon>
        <taxon>Flavobacteriaceae</taxon>
        <taxon>Winogradskyella</taxon>
    </lineage>
</organism>
<evidence type="ECO:0008006" key="3">
    <source>
        <dbReference type="Google" id="ProtNLM"/>
    </source>
</evidence>
<reference evidence="1 2" key="1">
    <citation type="submission" date="2016-10" db="EMBL/GenBank/DDBJ databases">
        <authorList>
            <person name="Varghese N."/>
            <person name="Submissions S."/>
        </authorList>
    </citation>
    <scope>NUCLEOTIDE SEQUENCE [LARGE SCALE GENOMIC DNA]</scope>
    <source>
        <strain evidence="1 2">RHA_55</strain>
    </source>
</reference>
<proteinExistence type="predicted"/>
<dbReference type="RefSeq" id="WP_092446626.1">
    <property type="nucleotide sequence ID" value="NZ_LT629774.1"/>
</dbReference>
<dbReference type="EMBL" id="LT629774">
    <property type="protein sequence ID" value="SDS64382.1"/>
    <property type="molecule type" value="Genomic_DNA"/>
</dbReference>
<accession>A0A1H1TW17</accession>
<dbReference type="STRING" id="1249933.SAMN04489797_2059"/>
<dbReference type="AlphaFoldDB" id="A0A1H1TW17"/>
<sequence>MKRISKFPKFILFILITTLTFSSCSKDEDDRISGGEQQEIVPDEFSEYFGNEISRDFLGTVIDKNHLPIEGVLVTIGDDTAYTDSNGVFMIKNATINERFGYIKASKTGYIHGSRNVVPSNGTNKVTMMLLDNNIIGTVNSGETGNVSLNNGSSVNFDGNFIKEDGSEYSGSVNVIVHHLDPTDEDMPLQRPGMLYAQNKEGAERMLQTLGMLAVELRGSAGEELNLAEGSTSEIQIYVDPSLMAIAPATIPLWYFDETKGYWIEEGEATLQGNMYVGTVSHFSFWNYDIQAEAVTLCITATNEDNNALNNLWVKITSLTYGTTTGFTNENGEVCGYIPSNESLELNVYSYDFCGNTALYSEMIGPFTTDSDISITVPENSDIIEETITGNFNTCDDNAVTDGYVQLKYGGQIFTDVVSDGTFEISLLRCEEDNTFQIKASDYVNLQTTDSISYTFTTPLTNIGTITACNTVSEFVQYSIDDGDVIYILDNINSQFDTNSPNYNAPILTLSGSSNDGNCFYMFGKLDNTNYEGTYDNYAWNDTGDENTGFNLEECLGISNVNNNIIYNLTSLGSVGEYIDINFNGTYEDYEGNTHTISGMVHVLRDN</sequence>
<evidence type="ECO:0000313" key="1">
    <source>
        <dbReference type="EMBL" id="SDS64382.1"/>
    </source>
</evidence>
<name>A0A1H1TW17_9FLAO</name>
<gene>
    <name evidence="1" type="ORF">SAMN04489797_2059</name>
</gene>
<dbReference type="InterPro" id="IPR008969">
    <property type="entry name" value="CarboxyPept-like_regulatory"/>
</dbReference>
<dbReference type="Gene3D" id="2.60.40.1120">
    <property type="entry name" value="Carboxypeptidase-like, regulatory domain"/>
    <property type="match status" value="1"/>
</dbReference>
<dbReference type="Proteomes" id="UP000198963">
    <property type="component" value="Chromosome I"/>
</dbReference>
<keyword evidence="2" id="KW-1185">Reference proteome</keyword>
<evidence type="ECO:0000313" key="2">
    <source>
        <dbReference type="Proteomes" id="UP000198963"/>
    </source>
</evidence>
<protein>
    <recommendedName>
        <fullName evidence="3">Carboxypeptidase regulatory-like domain-containing protein</fullName>
    </recommendedName>
</protein>